<dbReference type="SMART" id="SM00752">
    <property type="entry name" value="HTTM"/>
    <property type="match status" value="1"/>
</dbReference>
<evidence type="ECO:0000259" key="7">
    <source>
        <dbReference type="SMART" id="SM00752"/>
    </source>
</evidence>
<name>A0A1W7D5N6_9ACTN</name>
<dbReference type="PANTHER" id="PTHR39535">
    <property type="entry name" value="SPORULATION-DELAYING PROTEIN SDPB"/>
    <property type="match status" value="1"/>
</dbReference>
<feature type="transmembrane region" description="Helical" evidence="6">
    <location>
        <begin position="235"/>
        <end position="255"/>
    </location>
</feature>
<feature type="transmembrane region" description="Helical" evidence="6">
    <location>
        <begin position="21"/>
        <end position="42"/>
    </location>
</feature>
<feature type="domain" description="HTTM-like" evidence="7">
    <location>
        <begin position="18"/>
        <end position="357"/>
    </location>
</feature>
<feature type="transmembrane region" description="Helical" evidence="6">
    <location>
        <begin position="195"/>
        <end position="214"/>
    </location>
</feature>
<keyword evidence="4 6" id="KW-0472">Membrane</keyword>
<feature type="transmembrane region" description="Helical" evidence="6">
    <location>
        <begin position="320"/>
        <end position="338"/>
    </location>
</feature>
<sequence length="404" mass="44879">MGGRFDAALARGIGNVTRRALGPYQTAIVRIGFATTVLLFLLHEWPNRHQLYGPDSPWGFDLATRFVDGNGAFTVLLWWDSVPWFELVYHLTMVAAVAMLLGWRTRATSVLLMIGVLSLQNRSVFMGDGGDNVIRLMVMYLVLTRCAQVWSLDARRRARWAPGRPETNDPVGIALWAVLGALLLAAMLGGKLDSLVWSLFFGGMWLVHGFWWLVRRNAPGEPRIVSDIVANLVHNATLLVIMAEVCIIYATAGWYKIQGSRWQDGTAVYYPMQLDHFNVWPAVNDLLAGSGLIITALTYGTVITQVAFPFALLNRRAKNVLLVVMIAEHIGIAVLLGLPFFSLAMIAMDIVFLPTVFLLWLGGRAQRATDPVRRRLRGLRGPRPAPPGQRQTAGDRQPAWAENP</sequence>
<dbReference type="Proteomes" id="UP000194218">
    <property type="component" value="Chromosome"/>
</dbReference>
<gene>
    <name evidence="8" type="ORF">CAG99_13870</name>
</gene>
<evidence type="ECO:0000256" key="5">
    <source>
        <dbReference type="SAM" id="MobiDB-lite"/>
    </source>
</evidence>
<dbReference type="EMBL" id="CP021121">
    <property type="protein sequence ID" value="ARQ72346.1"/>
    <property type="molecule type" value="Genomic_DNA"/>
</dbReference>
<evidence type="ECO:0000313" key="9">
    <source>
        <dbReference type="Proteomes" id="UP000194218"/>
    </source>
</evidence>
<dbReference type="KEGG" id="smao:CAG99_13870"/>
<dbReference type="InterPro" id="IPR052964">
    <property type="entry name" value="Sporulation_signal_mat"/>
</dbReference>
<accession>A0A1W7D5N6</accession>
<dbReference type="GO" id="GO:0012505">
    <property type="term" value="C:endomembrane system"/>
    <property type="evidence" value="ECO:0007669"/>
    <property type="project" value="UniProtKB-SubCell"/>
</dbReference>
<evidence type="ECO:0000256" key="6">
    <source>
        <dbReference type="SAM" id="Phobius"/>
    </source>
</evidence>
<feature type="region of interest" description="Disordered" evidence="5">
    <location>
        <begin position="372"/>
        <end position="404"/>
    </location>
</feature>
<feature type="transmembrane region" description="Helical" evidence="6">
    <location>
        <begin position="344"/>
        <end position="363"/>
    </location>
</feature>
<feature type="transmembrane region" description="Helical" evidence="6">
    <location>
        <begin position="286"/>
        <end position="313"/>
    </location>
</feature>
<feature type="transmembrane region" description="Helical" evidence="6">
    <location>
        <begin position="171"/>
        <end position="189"/>
    </location>
</feature>
<dbReference type="InterPro" id="IPR011020">
    <property type="entry name" value="HTTM-like"/>
</dbReference>
<evidence type="ECO:0000313" key="8">
    <source>
        <dbReference type="EMBL" id="ARQ72346.1"/>
    </source>
</evidence>
<comment type="subcellular location">
    <subcellularLocation>
        <location evidence="1">Endomembrane system</location>
        <topology evidence="1">Multi-pass membrane protein</topology>
    </subcellularLocation>
</comment>
<feature type="transmembrane region" description="Helical" evidence="6">
    <location>
        <begin position="87"/>
        <end position="103"/>
    </location>
</feature>
<reference evidence="8 9" key="1">
    <citation type="submission" date="2017-05" db="EMBL/GenBank/DDBJ databases">
        <title>Complete genome sequence of Streptomyces sp. SCSIO 03032 revealed the diverse biosynthetic pathways for its bioactive secondary metabolites.</title>
        <authorList>
            <person name="Ma L."/>
            <person name="Zhu Y."/>
            <person name="Zhang W."/>
            <person name="Zhang G."/>
            <person name="Tian X."/>
            <person name="Zhang S."/>
            <person name="Zhang C."/>
        </authorList>
    </citation>
    <scope>NUCLEOTIDE SEQUENCE [LARGE SCALE GENOMIC DNA]</scope>
    <source>
        <strain evidence="8 9">SCSIO 03032</strain>
    </source>
</reference>
<proteinExistence type="predicted"/>
<protein>
    <recommendedName>
        <fullName evidence="7">HTTM-like domain-containing protein</fullName>
    </recommendedName>
</protein>
<organism evidence="8 9">
    <name type="scientific">Streptomyces marincola</name>
    <dbReference type="NCBI Taxonomy" id="2878388"/>
    <lineage>
        <taxon>Bacteria</taxon>
        <taxon>Bacillati</taxon>
        <taxon>Actinomycetota</taxon>
        <taxon>Actinomycetes</taxon>
        <taxon>Kitasatosporales</taxon>
        <taxon>Streptomycetaceae</taxon>
        <taxon>Streptomyces</taxon>
    </lineage>
</organism>
<evidence type="ECO:0000256" key="4">
    <source>
        <dbReference type="ARBA" id="ARBA00023136"/>
    </source>
</evidence>
<evidence type="ECO:0000256" key="2">
    <source>
        <dbReference type="ARBA" id="ARBA00022692"/>
    </source>
</evidence>
<dbReference type="AlphaFoldDB" id="A0A1W7D5N6"/>
<dbReference type="PANTHER" id="PTHR39535:SF2">
    <property type="entry name" value="HTTM DOMAIN-CONTAINING PROTEIN"/>
    <property type="match status" value="1"/>
</dbReference>
<keyword evidence="9" id="KW-1185">Reference proteome</keyword>
<evidence type="ECO:0000256" key="3">
    <source>
        <dbReference type="ARBA" id="ARBA00022989"/>
    </source>
</evidence>
<evidence type="ECO:0000256" key="1">
    <source>
        <dbReference type="ARBA" id="ARBA00004127"/>
    </source>
</evidence>
<keyword evidence="2 6" id="KW-0812">Transmembrane</keyword>
<keyword evidence="3 6" id="KW-1133">Transmembrane helix</keyword>